<organism evidence="4 5">
    <name type="scientific">Microcaecilia unicolor</name>
    <dbReference type="NCBI Taxonomy" id="1415580"/>
    <lineage>
        <taxon>Eukaryota</taxon>
        <taxon>Metazoa</taxon>
        <taxon>Chordata</taxon>
        <taxon>Craniata</taxon>
        <taxon>Vertebrata</taxon>
        <taxon>Euteleostomi</taxon>
        <taxon>Amphibia</taxon>
        <taxon>Gymnophiona</taxon>
        <taxon>Siphonopidae</taxon>
        <taxon>Microcaecilia</taxon>
    </lineage>
</organism>
<name>A0A6P7XYQ8_9AMPH</name>
<feature type="domain" description="BRICHOS" evidence="3">
    <location>
        <begin position="54"/>
        <end position="144"/>
    </location>
</feature>
<dbReference type="GeneID" id="115469335"/>
<evidence type="ECO:0000259" key="3">
    <source>
        <dbReference type="PROSITE" id="PS50869"/>
    </source>
</evidence>
<dbReference type="Pfam" id="PF04089">
    <property type="entry name" value="BRICHOS"/>
    <property type="match status" value="1"/>
</dbReference>
<evidence type="ECO:0000256" key="1">
    <source>
        <dbReference type="ARBA" id="ARBA00023157"/>
    </source>
</evidence>
<evidence type="ECO:0000313" key="4">
    <source>
        <dbReference type="Proteomes" id="UP000515156"/>
    </source>
</evidence>
<feature type="signal peptide" evidence="2">
    <location>
        <begin position="1"/>
        <end position="20"/>
    </location>
</feature>
<reference evidence="5" key="1">
    <citation type="submission" date="2025-08" db="UniProtKB">
        <authorList>
            <consortium name="RefSeq"/>
        </authorList>
    </citation>
    <scope>IDENTIFICATION</scope>
</reference>
<keyword evidence="4" id="KW-1185">Reference proteome</keyword>
<keyword evidence="2" id="KW-0732">Signal</keyword>
<evidence type="ECO:0000313" key="5">
    <source>
        <dbReference type="RefSeq" id="XP_030057718.1"/>
    </source>
</evidence>
<dbReference type="PROSITE" id="PS50869">
    <property type="entry name" value="BRICHOS"/>
    <property type="match status" value="1"/>
</dbReference>
<dbReference type="AlphaFoldDB" id="A0A6P7XYQ8"/>
<dbReference type="PANTHER" id="PTHR16483">
    <property type="entry name" value="GASTROKINE 1"/>
    <property type="match status" value="1"/>
</dbReference>
<accession>A0A6P7XYQ8</accession>
<dbReference type="Proteomes" id="UP000515156">
    <property type="component" value="Chromosome 4"/>
</dbReference>
<dbReference type="KEGG" id="muo:115469335"/>
<evidence type="ECO:0000256" key="2">
    <source>
        <dbReference type="SAM" id="SignalP"/>
    </source>
</evidence>
<dbReference type="OrthoDB" id="8674753at2759"/>
<dbReference type="InParanoid" id="A0A6P7XYQ8"/>
<proteinExistence type="predicted"/>
<dbReference type="InterPro" id="IPR051772">
    <property type="entry name" value="Gastrokine"/>
</dbReference>
<dbReference type="Gene3D" id="3.30.390.150">
    <property type="match status" value="1"/>
</dbReference>
<dbReference type="RefSeq" id="XP_030057718.1">
    <property type="nucleotide sequence ID" value="XM_030201858.1"/>
</dbReference>
<gene>
    <name evidence="5" type="primary">LOC115469335</name>
</gene>
<dbReference type="SMART" id="SM01039">
    <property type="entry name" value="BRICHOS"/>
    <property type="match status" value="1"/>
</dbReference>
<sequence length="173" mass="18872">MKTLIVIAALLGVFLAPSLGNDNINIVNQDNIGGDDHQTVNIDNHDNIANINNYNGWNSWDSICDYSRGSFAARFFDKKICVVGKINKASFPSLAQLSEVARDKTRSRAPTPMSYSVSPNKVTDVGQFGKHIQALCKDIPTYTSQEAKDGQFSGFALCKSSSIITILGISFCF</sequence>
<dbReference type="InterPro" id="IPR007084">
    <property type="entry name" value="BRICHOS_dom"/>
</dbReference>
<feature type="chain" id="PRO_5028400197" evidence="2">
    <location>
        <begin position="21"/>
        <end position="173"/>
    </location>
</feature>
<protein>
    <submittedName>
        <fullName evidence="5">Gastrokine-1-like</fullName>
    </submittedName>
</protein>
<keyword evidence="1" id="KW-1015">Disulfide bond</keyword>